<dbReference type="AlphaFoldDB" id="A2ZUD7"/>
<reference evidence="1" key="2">
    <citation type="submission" date="2008-12" db="EMBL/GenBank/DDBJ databases">
        <title>Improved gene annotation of the rice (Oryza sativa) genomes.</title>
        <authorList>
            <person name="Wang J."/>
            <person name="Li R."/>
            <person name="Fan W."/>
            <person name="Huang Q."/>
            <person name="Zhang J."/>
            <person name="Zhou Y."/>
            <person name="Hu Y."/>
            <person name="Zi S."/>
            <person name="Li J."/>
            <person name="Ni P."/>
            <person name="Zheng H."/>
            <person name="Zhang Y."/>
            <person name="Zhao M."/>
            <person name="Hao Q."/>
            <person name="McDermott J."/>
            <person name="Samudrala R."/>
            <person name="Kristiansen K."/>
            <person name="Wong G.K.-S."/>
        </authorList>
    </citation>
    <scope>NUCLEOTIDE SEQUENCE</scope>
</reference>
<proteinExistence type="predicted"/>
<evidence type="ECO:0000313" key="1">
    <source>
        <dbReference type="EMBL" id="EAZ12334.1"/>
    </source>
</evidence>
<gene>
    <name evidence="1" type="ORF">OsJ_02224</name>
</gene>
<name>A2ZUD7_ORYSJ</name>
<organism evidence="1">
    <name type="scientific">Oryza sativa subsp. japonica</name>
    <name type="common">Rice</name>
    <dbReference type="NCBI Taxonomy" id="39947"/>
    <lineage>
        <taxon>Eukaryota</taxon>
        <taxon>Viridiplantae</taxon>
        <taxon>Streptophyta</taxon>
        <taxon>Embryophyta</taxon>
        <taxon>Tracheophyta</taxon>
        <taxon>Spermatophyta</taxon>
        <taxon>Magnoliopsida</taxon>
        <taxon>Liliopsida</taxon>
        <taxon>Poales</taxon>
        <taxon>Poaceae</taxon>
        <taxon>BOP clade</taxon>
        <taxon>Oryzoideae</taxon>
        <taxon>Oryzeae</taxon>
        <taxon>Oryzinae</taxon>
        <taxon>Oryza</taxon>
        <taxon>Oryza sativa</taxon>
    </lineage>
</organism>
<protein>
    <submittedName>
        <fullName evidence="1">Uncharacterized protein</fullName>
    </submittedName>
</protein>
<sequence length="130" mass="14212">MSVGKKEMAPSKEDGAAAKGGARSYARCFSGLEFSVGPGSLRDADAGSVSDSCTTKPLYLINHRTLLPIFQVDEIEEIMRTFTHLRIYLHLDGLASLHNNRQPFPSKGSLQENGNKLFRLKDGVVAFLLS</sequence>
<dbReference type="Proteomes" id="UP000007752">
    <property type="component" value="Chromosome 1"/>
</dbReference>
<reference evidence="1" key="1">
    <citation type="journal article" date="2005" name="PLoS Biol.">
        <title>The genomes of Oryza sativa: a history of duplications.</title>
        <authorList>
            <person name="Yu J."/>
            <person name="Wang J."/>
            <person name="Lin W."/>
            <person name="Li S."/>
            <person name="Li H."/>
            <person name="Zhou J."/>
            <person name="Ni P."/>
            <person name="Dong W."/>
            <person name="Hu S."/>
            <person name="Zeng C."/>
            <person name="Zhang J."/>
            <person name="Zhang Y."/>
            <person name="Li R."/>
            <person name="Xu Z."/>
            <person name="Li S."/>
            <person name="Li X."/>
            <person name="Zheng H."/>
            <person name="Cong L."/>
            <person name="Lin L."/>
            <person name="Yin J."/>
            <person name="Geng J."/>
            <person name="Li G."/>
            <person name="Shi J."/>
            <person name="Liu J."/>
            <person name="Lv H."/>
            <person name="Li J."/>
            <person name="Wang J."/>
            <person name="Deng Y."/>
            <person name="Ran L."/>
            <person name="Shi X."/>
            <person name="Wang X."/>
            <person name="Wu Q."/>
            <person name="Li C."/>
            <person name="Ren X."/>
            <person name="Wang J."/>
            <person name="Wang X."/>
            <person name="Li D."/>
            <person name="Liu D."/>
            <person name="Zhang X."/>
            <person name="Ji Z."/>
            <person name="Zhao W."/>
            <person name="Sun Y."/>
            <person name="Zhang Z."/>
            <person name="Bao J."/>
            <person name="Han Y."/>
            <person name="Dong L."/>
            <person name="Ji J."/>
            <person name="Chen P."/>
            <person name="Wu S."/>
            <person name="Liu J."/>
            <person name="Xiao Y."/>
            <person name="Bu D."/>
            <person name="Tan J."/>
            <person name="Yang L."/>
            <person name="Ye C."/>
            <person name="Zhang J."/>
            <person name="Xu J."/>
            <person name="Zhou Y."/>
            <person name="Yu Y."/>
            <person name="Zhang B."/>
            <person name="Zhuang S."/>
            <person name="Wei H."/>
            <person name="Liu B."/>
            <person name="Lei M."/>
            <person name="Yu H."/>
            <person name="Li Y."/>
            <person name="Xu H."/>
            <person name="Wei S."/>
            <person name="He X."/>
            <person name="Fang L."/>
            <person name="Zhang Z."/>
            <person name="Zhang Y."/>
            <person name="Huang X."/>
            <person name="Su Z."/>
            <person name="Tong W."/>
            <person name="Li J."/>
            <person name="Tong Z."/>
            <person name="Li S."/>
            <person name="Ye J."/>
            <person name="Wang L."/>
            <person name="Fang L."/>
            <person name="Lei T."/>
            <person name="Chen C."/>
            <person name="Chen H."/>
            <person name="Xu Z."/>
            <person name="Li H."/>
            <person name="Huang H."/>
            <person name="Zhang F."/>
            <person name="Xu H."/>
            <person name="Li N."/>
            <person name="Zhao C."/>
            <person name="Li S."/>
            <person name="Dong L."/>
            <person name="Huang Y."/>
            <person name="Li L."/>
            <person name="Xi Y."/>
            <person name="Qi Q."/>
            <person name="Li W."/>
            <person name="Zhang B."/>
            <person name="Hu W."/>
            <person name="Zhang Y."/>
            <person name="Tian X."/>
            <person name="Jiao Y."/>
            <person name="Liang X."/>
            <person name="Jin J."/>
            <person name="Gao L."/>
            <person name="Zheng W."/>
            <person name="Hao B."/>
            <person name="Liu S."/>
            <person name="Wang W."/>
            <person name="Yuan L."/>
            <person name="Cao M."/>
            <person name="McDermott J."/>
            <person name="Samudrala R."/>
            <person name="Wang J."/>
            <person name="Wong G.K."/>
            <person name="Yang H."/>
        </authorList>
    </citation>
    <scope>NUCLEOTIDE SEQUENCE [LARGE SCALE GENOMIC DNA]</scope>
</reference>
<dbReference type="EMBL" id="CM000138">
    <property type="protein sequence ID" value="EAZ12334.1"/>
    <property type="molecule type" value="Genomic_DNA"/>
</dbReference>
<accession>A2ZUD7</accession>